<evidence type="ECO:0000256" key="1">
    <source>
        <dbReference type="SAM" id="MobiDB-lite"/>
    </source>
</evidence>
<organism evidence="2 3">
    <name type="scientific">Nocardia rhizosphaerae</name>
    <dbReference type="NCBI Taxonomy" id="1691571"/>
    <lineage>
        <taxon>Bacteria</taxon>
        <taxon>Bacillati</taxon>
        <taxon>Actinomycetota</taxon>
        <taxon>Actinomycetes</taxon>
        <taxon>Mycobacteriales</taxon>
        <taxon>Nocardiaceae</taxon>
        <taxon>Nocardia</taxon>
    </lineage>
</organism>
<reference evidence="3" key="1">
    <citation type="journal article" date="2019" name="Int. J. Syst. Evol. Microbiol.">
        <title>The Global Catalogue of Microorganisms (GCM) 10K type strain sequencing project: providing services to taxonomists for standard genome sequencing and annotation.</title>
        <authorList>
            <consortium name="The Broad Institute Genomics Platform"/>
            <consortium name="The Broad Institute Genome Sequencing Center for Infectious Disease"/>
            <person name="Wu L."/>
            <person name="Ma J."/>
        </authorList>
    </citation>
    <scope>NUCLEOTIDE SEQUENCE [LARGE SCALE GENOMIC DNA]</scope>
    <source>
        <strain evidence="3">CGMCC 4.7204</strain>
    </source>
</reference>
<accession>A0ABV8L1K8</accession>
<dbReference type="EMBL" id="JBHSBA010000003">
    <property type="protein sequence ID" value="MFC4124199.1"/>
    <property type="molecule type" value="Genomic_DNA"/>
</dbReference>
<proteinExistence type="predicted"/>
<sequence length="54" mass="6033">MRDRRGPEPVFADPSVRVTGPDGSFVAEWPIPENERMRADSGPQRTQVIALALR</sequence>
<name>A0ABV8L1K8_9NOCA</name>
<keyword evidence="3" id="KW-1185">Reference proteome</keyword>
<feature type="region of interest" description="Disordered" evidence="1">
    <location>
        <begin position="1"/>
        <end position="28"/>
    </location>
</feature>
<dbReference type="Proteomes" id="UP001595767">
    <property type="component" value="Unassembled WGS sequence"/>
</dbReference>
<gene>
    <name evidence="2" type="ORF">ACFOW8_04590</name>
</gene>
<comment type="caution">
    <text evidence="2">The sequence shown here is derived from an EMBL/GenBank/DDBJ whole genome shotgun (WGS) entry which is preliminary data.</text>
</comment>
<evidence type="ECO:0000313" key="3">
    <source>
        <dbReference type="Proteomes" id="UP001595767"/>
    </source>
</evidence>
<dbReference type="RefSeq" id="WP_378545877.1">
    <property type="nucleotide sequence ID" value="NZ_JBHSBA010000003.1"/>
</dbReference>
<protein>
    <submittedName>
        <fullName evidence="2">Uncharacterized protein</fullName>
    </submittedName>
</protein>
<evidence type="ECO:0000313" key="2">
    <source>
        <dbReference type="EMBL" id="MFC4124199.1"/>
    </source>
</evidence>